<proteinExistence type="predicted"/>
<evidence type="ECO:0000313" key="1">
    <source>
        <dbReference type="WBParaSite" id="HNAJ_0000716801-mRNA-1"/>
    </source>
</evidence>
<sequence length="69" mass="8168">LNRLFPILQMKNITYVCTRIRRAILFFSVLKGESTLGMLTQRYGFYLNIVLSPLILIQFKFLALRCSFY</sequence>
<name>A0A0R3TJC5_RODNA</name>
<protein>
    <submittedName>
        <fullName evidence="1">Ovule protein</fullName>
    </submittedName>
</protein>
<organism evidence="1">
    <name type="scientific">Rodentolepis nana</name>
    <name type="common">Dwarf tapeworm</name>
    <name type="synonym">Hymenolepis nana</name>
    <dbReference type="NCBI Taxonomy" id="102285"/>
    <lineage>
        <taxon>Eukaryota</taxon>
        <taxon>Metazoa</taxon>
        <taxon>Spiralia</taxon>
        <taxon>Lophotrochozoa</taxon>
        <taxon>Platyhelminthes</taxon>
        <taxon>Cestoda</taxon>
        <taxon>Eucestoda</taxon>
        <taxon>Cyclophyllidea</taxon>
        <taxon>Hymenolepididae</taxon>
        <taxon>Rodentolepis</taxon>
    </lineage>
</organism>
<dbReference type="WBParaSite" id="HNAJ_0000716801-mRNA-1">
    <property type="protein sequence ID" value="HNAJ_0000716801-mRNA-1"/>
    <property type="gene ID" value="HNAJ_0000716801"/>
</dbReference>
<accession>A0A0R3TJC5</accession>
<dbReference type="AlphaFoldDB" id="A0A0R3TJC5"/>
<reference evidence="1" key="1">
    <citation type="submission" date="2017-02" db="UniProtKB">
        <authorList>
            <consortium name="WormBaseParasite"/>
        </authorList>
    </citation>
    <scope>IDENTIFICATION</scope>
</reference>